<proteinExistence type="inferred from homology"/>
<dbReference type="HAMAP" id="MF_00374">
    <property type="entry name" value="Ribosomal_uL29"/>
    <property type="match status" value="1"/>
</dbReference>
<protein>
    <recommendedName>
        <fullName evidence="4 5">Large ribosomal subunit protein uL29</fullName>
    </recommendedName>
</protein>
<dbReference type="AlphaFoldDB" id="A0A1G1V9I3"/>
<accession>A0A1G1V9I3</accession>
<keyword evidence="2 5" id="KW-0689">Ribosomal protein</keyword>
<dbReference type="InterPro" id="IPR036049">
    <property type="entry name" value="Ribosomal_uL29_sf"/>
</dbReference>
<dbReference type="GO" id="GO:1990904">
    <property type="term" value="C:ribonucleoprotein complex"/>
    <property type="evidence" value="ECO:0007669"/>
    <property type="project" value="UniProtKB-KW"/>
</dbReference>
<evidence type="ECO:0000256" key="1">
    <source>
        <dbReference type="ARBA" id="ARBA00009254"/>
    </source>
</evidence>
<organism evidence="6 7">
    <name type="scientific">Candidatus Blackburnbacteria bacterium RIFCSPHIGHO2_12_FULL_41_13b</name>
    <dbReference type="NCBI Taxonomy" id="1797517"/>
    <lineage>
        <taxon>Bacteria</taxon>
        <taxon>Candidatus Blackburniibacteriota</taxon>
    </lineage>
</organism>
<dbReference type="Proteomes" id="UP000178272">
    <property type="component" value="Unassembled WGS sequence"/>
</dbReference>
<dbReference type="Pfam" id="PF00831">
    <property type="entry name" value="Ribosomal_L29"/>
    <property type="match status" value="1"/>
</dbReference>
<evidence type="ECO:0000256" key="3">
    <source>
        <dbReference type="ARBA" id="ARBA00023274"/>
    </source>
</evidence>
<keyword evidence="3 5" id="KW-0687">Ribonucleoprotein</keyword>
<dbReference type="NCBIfam" id="TIGR00012">
    <property type="entry name" value="L29"/>
    <property type="match status" value="1"/>
</dbReference>
<evidence type="ECO:0000313" key="7">
    <source>
        <dbReference type="Proteomes" id="UP000178272"/>
    </source>
</evidence>
<dbReference type="EMBL" id="MHCA01000027">
    <property type="protein sequence ID" value="OGY12080.1"/>
    <property type="molecule type" value="Genomic_DNA"/>
</dbReference>
<evidence type="ECO:0000256" key="5">
    <source>
        <dbReference type="HAMAP-Rule" id="MF_00374"/>
    </source>
</evidence>
<evidence type="ECO:0000256" key="4">
    <source>
        <dbReference type="ARBA" id="ARBA00035204"/>
    </source>
</evidence>
<dbReference type="GO" id="GO:0006412">
    <property type="term" value="P:translation"/>
    <property type="evidence" value="ECO:0007669"/>
    <property type="project" value="UniProtKB-UniRule"/>
</dbReference>
<evidence type="ECO:0000256" key="2">
    <source>
        <dbReference type="ARBA" id="ARBA00022980"/>
    </source>
</evidence>
<sequence length="73" mass="8390">MQNRILKELKSKTYQQLEKEAGEKSVELARLSGELVTGRLKNVRLVKGARIHLARVKTLMRQIQMTEGAEKQK</sequence>
<dbReference type="GO" id="GO:0003735">
    <property type="term" value="F:structural constituent of ribosome"/>
    <property type="evidence" value="ECO:0007669"/>
    <property type="project" value="InterPro"/>
</dbReference>
<comment type="similarity">
    <text evidence="1 5">Belongs to the universal ribosomal protein uL29 family.</text>
</comment>
<dbReference type="SUPFAM" id="SSF46561">
    <property type="entry name" value="Ribosomal protein L29 (L29p)"/>
    <property type="match status" value="1"/>
</dbReference>
<dbReference type="STRING" id="1797517.A3F61_03515"/>
<reference evidence="6 7" key="1">
    <citation type="journal article" date="2016" name="Nat. Commun.">
        <title>Thousands of microbial genomes shed light on interconnected biogeochemical processes in an aquifer system.</title>
        <authorList>
            <person name="Anantharaman K."/>
            <person name="Brown C.T."/>
            <person name="Hug L.A."/>
            <person name="Sharon I."/>
            <person name="Castelle C.J."/>
            <person name="Probst A.J."/>
            <person name="Thomas B.C."/>
            <person name="Singh A."/>
            <person name="Wilkins M.J."/>
            <person name="Karaoz U."/>
            <person name="Brodie E.L."/>
            <person name="Williams K.H."/>
            <person name="Hubbard S.S."/>
            <person name="Banfield J.F."/>
        </authorList>
    </citation>
    <scope>NUCLEOTIDE SEQUENCE [LARGE SCALE GENOMIC DNA]</scope>
</reference>
<dbReference type="Gene3D" id="1.10.287.310">
    <property type="match status" value="1"/>
</dbReference>
<dbReference type="GO" id="GO:0005840">
    <property type="term" value="C:ribosome"/>
    <property type="evidence" value="ECO:0007669"/>
    <property type="project" value="UniProtKB-KW"/>
</dbReference>
<comment type="caution">
    <text evidence="6">The sequence shown here is derived from an EMBL/GenBank/DDBJ whole genome shotgun (WGS) entry which is preliminary data.</text>
</comment>
<evidence type="ECO:0000313" key="6">
    <source>
        <dbReference type="EMBL" id="OGY12080.1"/>
    </source>
</evidence>
<name>A0A1G1V9I3_9BACT</name>
<gene>
    <name evidence="5" type="primary">rpmC</name>
    <name evidence="6" type="ORF">A3F61_03515</name>
</gene>
<dbReference type="InterPro" id="IPR001854">
    <property type="entry name" value="Ribosomal_uL29"/>
</dbReference>